<dbReference type="InterPro" id="IPR013342">
    <property type="entry name" value="Mandelate_racemase_C"/>
</dbReference>
<evidence type="ECO:0000313" key="7">
    <source>
        <dbReference type="Proteomes" id="UP000218767"/>
    </source>
</evidence>
<dbReference type="Proteomes" id="UP000218767">
    <property type="component" value="Unassembled WGS sequence"/>
</dbReference>
<dbReference type="SFLD" id="SFLDS00001">
    <property type="entry name" value="Enolase"/>
    <property type="match status" value="1"/>
</dbReference>
<evidence type="ECO:0000256" key="3">
    <source>
        <dbReference type="ARBA" id="ARBA00022842"/>
    </source>
</evidence>
<comment type="caution">
    <text evidence="6">The sequence shown here is derived from an EMBL/GenBank/DDBJ whole genome shotgun (WGS) entry which is preliminary data.</text>
</comment>
<dbReference type="InterPro" id="IPR029065">
    <property type="entry name" value="Enolase_C-like"/>
</dbReference>
<organism evidence="6 7">
    <name type="scientific">SAR86 cluster bacterium</name>
    <dbReference type="NCBI Taxonomy" id="2030880"/>
    <lineage>
        <taxon>Bacteria</taxon>
        <taxon>Pseudomonadati</taxon>
        <taxon>Pseudomonadota</taxon>
        <taxon>Gammaproteobacteria</taxon>
        <taxon>SAR86 cluster</taxon>
    </lineage>
</organism>
<evidence type="ECO:0000256" key="4">
    <source>
        <dbReference type="SAM" id="SignalP"/>
    </source>
</evidence>
<evidence type="ECO:0000259" key="5">
    <source>
        <dbReference type="SMART" id="SM00922"/>
    </source>
</evidence>
<dbReference type="GO" id="GO:0016052">
    <property type="term" value="P:carbohydrate catabolic process"/>
    <property type="evidence" value="ECO:0007669"/>
    <property type="project" value="TreeGrafter"/>
</dbReference>
<dbReference type="Pfam" id="PF13378">
    <property type="entry name" value="MR_MLE_C"/>
    <property type="match status" value="1"/>
</dbReference>
<dbReference type="AlphaFoldDB" id="A0A2A4XAP8"/>
<dbReference type="PANTHER" id="PTHR13794:SF58">
    <property type="entry name" value="MITOCHONDRIAL ENOLASE SUPERFAMILY MEMBER 1"/>
    <property type="match status" value="1"/>
</dbReference>
<evidence type="ECO:0000256" key="1">
    <source>
        <dbReference type="ARBA" id="ARBA00001946"/>
    </source>
</evidence>
<sequence length="406" mass="44763">MKRRQFLSGLSSSAAALASLSMPGVALAQSERPRITDIRVHRLRTLGETGIMESAWAPGRPYMRRIGGGSFTEILTDQGITGIAPGMNPAGINRMKQILVGQDPFDNETLGHQMRYTNGAANNWRDVGCIEIALWDIVGKVTGQPLYKLWGAQKDKVPAYASMIQLSTPEERAETAAKLKAEGWKGVKIRLHHLDIKEDIRTIELVRDAVGDDFTIMTDANQAQSSGIWQPGVQWDFTRALDTARALKDLDVYWLEEPLRRYDFDGLSELNRMVDIPLAGGENNQGVQEFQWILERGVYDILQPEILVTEGVQGLRAVAALALANHKLVIPHHGGGQLGTVAQLHMIGTWPHCPWIEIMNDPPISPYTNGFAVMENAPSVDREGFMAMPSGPGLGVEIDRDLIIAD</sequence>
<feature type="signal peptide" evidence="4">
    <location>
        <begin position="1"/>
        <end position="28"/>
    </location>
</feature>
<dbReference type="GO" id="GO:0000287">
    <property type="term" value="F:magnesium ion binding"/>
    <property type="evidence" value="ECO:0007669"/>
    <property type="project" value="TreeGrafter"/>
</dbReference>
<dbReference type="EMBL" id="NVUL01000021">
    <property type="protein sequence ID" value="PCI79135.1"/>
    <property type="molecule type" value="Genomic_DNA"/>
</dbReference>
<comment type="cofactor">
    <cofactor evidence="1">
        <name>Mg(2+)</name>
        <dbReference type="ChEBI" id="CHEBI:18420"/>
    </cofactor>
</comment>
<keyword evidence="4" id="KW-0732">Signal</keyword>
<evidence type="ECO:0000313" key="6">
    <source>
        <dbReference type="EMBL" id="PCI79135.1"/>
    </source>
</evidence>
<accession>A0A2A4XAP8</accession>
<dbReference type="InterPro" id="IPR013341">
    <property type="entry name" value="Mandelate_racemase_N_dom"/>
</dbReference>
<keyword evidence="2" id="KW-0479">Metal-binding</keyword>
<keyword evidence="3" id="KW-0460">Magnesium</keyword>
<feature type="domain" description="Mandelate racemase/muconate lactonizing enzyme C-terminal" evidence="5">
    <location>
        <begin position="169"/>
        <end position="277"/>
    </location>
</feature>
<dbReference type="SUPFAM" id="SSF51604">
    <property type="entry name" value="Enolase C-terminal domain-like"/>
    <property type="match status" value="1"/>
</dbReference>
<feature type="chain" id="PRO_5013218216" description="Mandelate racemase/muconate lactonizing enzyme C-terminal domain-containing protein" evidence="4">
    <location>
        <begin position="29"/>
        <end position="406"/>
    </location>
</feature>
<dbReference type="InterPro" id="IPR046945">
    <property type="entry name" value="RHMD-like"/>
</dbReference>
<dbReference type="GO" id="GO:0016836">
    <property type="term" value="F:hydro-lyase activity"/>
    <property type="evidence" value="ECO:0007669"/>
    <property type="project" value="TreeGrafter"/>
</dbReference>
<dbReference type="PANTHER" id="PTHR13794">
    <property type="entry name" value="ENOLASE SUPERFAMILY, MANDELATE RACEMASE"/>
    <property type="match status" value="1"/>
</dbReference>
<gene>
    <name evidence="6" type="ORF">COB20_05470</name>
</gene>
<proteinExistence type="predicted"/>
<dbReference type="InterPro" id="IPR036849">
    <property type="entry name" value="Enolase-like_C_sf"/>
</dbReference>
<evidence type="ECO:0000256" key="2">
    <source>
        <dbReference type="ARBA" id="ARBA00022723"/>
    </source>
</evidence>
<dbReference type="Pfam" id="PF02746">
    <property type="entry name" value="MR_MLE_N"/>
    <property type="match status" value="1"/>
</dbReference>
<dbReference type="Gene3D" id="3.30.390.10">
    <property type="entry name" value="Enolase-like, N-terminal domain"/>
    <property type="match status" value="1"/>
</dbReference>
<name>A0A2A4XAP8_9GAMM</name>
<dbReference type="InterPro" id="IPR006311">
    <property type="entry name" value="TAT_signal"/>
</dbReference>
<dbReference type="PROSITE" id="PS51318">
    <property type="entry name" value="TAT"/>
    <property type="match status" value="1"/>
</dbReference>
<dbReference type="InterPro" id="IPR029017">
    <property type="entry name" value="Enolase-like_N"/>
</dbReference>
<dbReference type="CDD" id="cd03316">
    <property type="entry name" value="MR_like"/>
    <property type="match status" value="1"/>
</dbReference>
<dbReference type="SMART" id="SM00922">
    <property type="entry name" value="MR_MLE"/>
    <property type="match status" value="1"/>
</dbReference>
<dbReference type="Gene3D" id="3.20.20.120">
    <property type="entry name" value="Enolase-like C-terminal domain"/>
    <property type="match status" value="1"/>
</dbReference>
<reference evidence="7" key="1">
    <citation type="submission" date="2017-08" db="EMBL/GenBank/DDBJ databases">
        <title>A dynamic microbial community with high functional redundancy inhabits the cold, oxic subseafloor aquifer.</title>
        <authorList>
            <person name="Tully B.J."/>
            <person name="Wheat C.G."/>
            <person name="Glazer B.T."/>
            <person name="Huber J.A."/>
        </authorList>
    </citation>
    <scope>NUCLEOTIDE SEQUENCE [LARGE SCALE GENOMIC DNA]</scope>
</reference>
<protein>
    <recommendedName>
        <fullName evidence="5">Mandelate racemase/muconate lactonizing enzyme C-terminal domain-containing protein</fullName>
    </recommendedName>
</protein>
<dbReference type="SUPFAM" id="SSF54826">
    <property type="entry name" value="Enolase N-terminal domain-like"/>
    <property type="match status" value="1"/>
</dbReference>